<feature type="domain" description="Enoyl reductase (ER)" evidence="5">
    <location>
        <begin position="12"/>
        <end position="342"/>
    </location>
</feature>
<keyword evidence="3" id="KW-0560">Oxidoreductase</keyword>
<evidence type="ECO:0000256" key="3">
    <source>
        <dbReference type="ARBA" id="ARBA00023002"/>
    </source>
</evidence>
<evidence type="ECO:0000256" key="4">
    <source>
        <dbReference type="RuleBase" id="RU361277"/>
    </source>
</evidence>
<organism evidence="6 7">
    <name type="scientific">Christensenella tenuis</name>
    <dbReference type="NCBI Taxonomy" id="2763033"/>
    <lineage>
        <taxon>Bacteria</taxon>
        <taxon>Bacillati</taxon>
        <taxon>Bacillota</taxon>
        <taxon>Clostridia</taxon>
        <taxon>Christensenellales</taxon>
        <taxon>Christensenellaceae</taxon>
        <taxon>Christensenella</taxon>
    </lineage>
</organism>
<reference evidence="6 7" key="1">
    <citation type="submission" date="2020-08" db="EMBL/GenBank/DDBJ databases">
        <title>Genome public.</title>
        <authorList>
            <person name="Liu C."/>
            <person name="Sun Q."/>
        </authorList>
    </citation>
    <scope>NUCLEOTIDE SEQUENCE [LARGE SCALE GENOMIC DNA]</scope>
    <source>
        <strain evidence="6 7">NSJ-35</strain>
    </source>
</reference>
<keyword evidence="1 4" id="KW-0479">Metal-binding</keyword>
<name>A0ABR7EEY7_9FIRM</name>
<dbReference type="InterPro" id="IPR013149">
    <property type="entry name" value="ADH-like_C"/>
</dbReference>
<evidence type="ECO:0000259" key="5">
    <source>
        <dbReference type="SMART" id="SM00829"/>
    </source>
</evidence>
<comment type="cofactor">
    <cofactor evidence="4">
        <name>Zn(2+)</name>
        <dbReference type="ChEBI" id="CHEBI:29105"/>
    </cofactor>
</comment>
<evidence type="ECO:0000256" key="1">
    <source>
        <dbReference type="ARBA" id="ARBA00022723"/>
    </source>
</evidence>
<dbReference type="Pfam" id="PF00107">
    <property type="entry name" value="ADH_zinc_N"/>
    <property type="match status" value="1"/>
</dbReference>
<dbReference type="SUPFAM" id="SSF50129">
    <property type="entry name" value="GroES-like"/>
    <property type="match status" value="1"/>
</dbReference>
<dbReference type="PANTHER" id="PTHR43401:SF2">
    <property type="entry name" value="L-THREONINE 3-DEHYDROGENASE"/>
    <property type="match status" value="1"/>
</dbReference>
<dbReference type="RefSeq" id="WP_186857733.1">
    <property type="nucleotide sequence ID" value="NZ_JACOON010000004.1"/>
</dbReference>
<dbReference type="PANTHER" id="PTHR43401">
    <property type="entry name" value="L-THREONINE 3-DEHYDROGENASE"/>
    <property type="match status" value="1"/>
</dbReference>
<gene>
    <name evidence="6" type="ORF">H8S18_07700</name>
</gene>
<dbReference type="InterPro" id="IPR013154">
    <property type="entry name" value="ADH-like_N"/>
</dbReference>
<comment type="caution">
    <text evidence="6">The sequence shown here is derived from an EMBL/GenBank/DDBJ whole genome shotgun (WGS) entry which is preliminary data.</text>
</comment>
<dbReference type="InterPro" id="IPR020843">
    <property type="entry name" value="ER"/>
</dbReference>
<dbReference type="Gene3D" id="3.90.180.10">
    <property type="entry name" value="Medium-chain alcohol dehydrogenases, catalytic domain"/>
    <property type="match status" value="1"/>
</dbReference>
<dbReference type="PROSITE" id="PS00059">
    <property type="entry name" value="ADH_ZINC"/>
    <property type="match status" value="1"/>
</dbReference>
<evidence type="ECO:0000313" key="6">
    <source>
        <dbReference type="EMBL" id="MBC5648218.1"/>
    </source>
</evidence>
<dbReference type="InterPro" id="IPR002328">
    <property type="entry name" value="ADH_Zn_CS"/>
</dbReference>
<comment type="similarity">
    <text evidence="4">Belongs to the zinc-containing alcohol dehydrogenase family.</text>
</comment>
<keyword evidence="2 4" id="KW-0862">Zinc</keyword>
<proteinExistence type="inferred from homology"/>
<dbReference type="Proteomes" id="UP000606889">
    <property type="component" value="Unassembled WGS sequence"/>
</dbReference>
<dbReference type="EMBL" id="JACOON010000004">
    <property type="protein sequence ID" value="MBC5648218.1"/>
    <property type="molecule type" value="Genomic_DNA"/>
</dbReference>
<evidence type="ECO:0000313" key="7">
    <source>
        <dbReference type="Proteomes" id="UP000606889"/>
    </source>
</evidence>
<dbReference type="SMART" id="SM00829">
    <property type="entry name" value="PKS_ER"/>
    <property type="match status" value="1"/>
</dbReference>
<evidence type="ECO:0000256" key="2">
    <source>
        <dbReference type="ARBA" id="ARBA00022833"/>
    </source>
</evidence>
<protein>
    <submittedName>
        <fullName evidence="6">Alcohol dehydrogenase catalytic domain-containing protein</fullName>
    </submittedName>
</protein>
<dbReference type="InterPro" id="IPR011032">
    <property type="entry name" value="GroES-like_sf"/>
</dbReference>
<dbReference type="SUPFAM" id="SSF51735">
    <property type="entry name" value="NAD(P)-binding Rossmann-fold domains"/>
    <property type="match status" value="1"/>
</dbReference>
<dbReference type="Gene3D" id="3.40.50.720">
    <property type="entry name" value="NAD(P)-binding Rossmann-like Domain"/>
    <property type="match status" value="1"/>
</dbReference>
<dbReference type="InterPro" id="IPR050129">
    <property type="entry name" value="Zn_alcohol_dh"/>
</dbReference>
<keyword evidence="7" id="KW-1185">Reference proteome</keyword>
<sequence>MKAVVKTNREKGFELRDVPRPKPGLRDVVIRVKAAAICGSDLNFYVWDKGFCEGLVGSFPFIPGHECAGEVVEIGEAVTHVKLGDHVAFDSHIPCGHCKMCQLGKPHLCQDMGLFGHNIDGCFAEYAMARETGVRVLPEGMTWEQGAMLEPLGVVVRPVFESEVGMSTVCVTGCGPIGQFAIALASALGAYRIYAVDINPMRLELARKNGATDVINSKDYADFSEIILKETGGIDAVIEASGNEHVINEGLHTLLRGARMFMVGNPHGDITIKDPKRYITLGETTIKGNWGRSMFWTWDKAEKALLSGKVNLEHIITHRFPLEKFEEAFEIALSGKGCKVLLIP</sequence>
<dbReference type="Pfam" id="PF08240">
    <property type="entry name" value="ADH_N"/>
    <property type="match status" value="1"/>
</dbReference>
<accession>A0ABR7EEY7</accession>
<dbReference type="InterPro" id="IPR036291">
    <property type="entry name" value="NAD(P)-bd_dom_sf"/>
</dbReference>